<feature type="domain" description="C3H1-type" evidence="6">
    <location>
        <begin position="374"/>
        <end position="401"/>
    </location>
</feature>
<feature type="region of interest" description="Disordered" evidence="5">
    <location>
        <begin position="459"/>
        <end position="488"/>
    </location>
</feature>
<keyword evidence="2 4" id="KW-0863">Zinc-finger</keyword>
<evidence type="ECO:0000256" key="3">
    <source>
        <dbReference type="ARBA" id="ARBA00022833"/>
    </source>
</evidence>
<dbReference type="SUPFAM" id="SSF90229">
    <property type="entry name" value="CCCH zinc finger"/>
    <property type="match status" value="2"/>
</dbReference>
<feature type="zinc finger region" description="C3H1-type" evidence="4">
    <location>
        <begin position="374"/>
        <end position="401"/>
    </location>
</feature>
<feature type="domain" description="C3H1-type" evidence="6">
    <location>
        <begin position="338"/>
        <end position="366"/>
    </location>
</feature>
<feature type="compositionally biased region" description="Basic and acidic residues" evidence="5">
    <location>
        <begin position="397"/>
        <end position="409"/>
    </location>
</feature>
<protein>
    <recommendedName>
        <fullName evidence="6">C3H1-type domain-containing protein</fullName>
    </recommendedName>
</protein>
<evidence type="ECO:0000256" key="5">
    <source>
        <dbReference type="SAM" id="MobiDB-lite"/>
    </source>
</evidence>
<feature type="region of interest" description="Disordered" evidence="5">
    <location>
        <begin position="505"/>
        <end position="544"/>
    </location>
</feature>
<dbReference type="AlphaFoldDB" id="A0A0G4I9P1"/>
<dbReference type="GO" id="GO:0008270">
    <property type="term" value="F:zinc ion binding"/>
    <property type="evidence" value="ECO:0007669"/>
    <property type="project" value="UniProtKB-KW"/>
</dbReference>
<evidence type="ECO:0000256" key="1">
    <source>
        <dbReference type="ARBA" id="ARBA00022723"/>
    </source>
</evidence>
<feature type="region of interest" description="Disordered" evidence="5">
    <location>
        <begin position="396"/>
        <end position="441"/>
    </location>
</feature>
<feature type="compositionally biased region" description="Low complexity" evidence="5">
    <location>
        <begin position="459"/>
        <end position="468"/>
    </location>
</feature>
<dbReference type="InterPro" id="IPR036855">
    <property type="entry name" value="Znf_CCCH_sf"/>
</dbReference>
<name>A0A0G4I9P1_9ALVE</name>
<feature type="compositionally biased region" description="Acidic residues" evidence="5">
    <location>
        <begin position="166"/>
        <end position="176"/>
    </location>
</feature>
<feature type="region of interest" description="Disordered" evidence="5">
    <location>
        <begin position="1"/>
        <end position="45"/>
    </location>
</feature>
<evidence type="ECO:0000256" key="2">
    <source>
        <dbReference type="ARBA" id="ARBA00022771"/>
    </source>
</evidence>
<dbReference type="Gene3D" id="3.30.1370.210">
    <property type="match status" value="1"/>
</dbReference>
<evidence type="ECO:0000313" key="7">
    <source>
        <dbReference type="EMBL" id="CEM53875.1"/>
    </source>
</evidence>
<sequence length="578" mass="63037">MTLVSVDTTADVAASTSDAPVSRSFTPTRTLQNGSQTTKTGTNPFPALKFRSPKPPDAIGGSRWLLSTDADILPVRMRQQQQRRTKPANEPLPPISETKEINETSAKILQKDDIPLPPSPGCLARASTVCPLSPTPSVPATVLSVAGVSDLICPPLSLPMSAQRTEDDEEEEDEETDAPRTECRSLSRSPSAAAAAEDEEDVTKRSTPNTEEDGASDTVSSDSPVRLMKQQKKRSDDAWDDSGAEDEDGWRNQAGVGLHRRAFSLSNTEKEVERENDRDATRARAVAAAAEAAEREEEGICRFWLVGKCKRGSRCPFSHPKEATPFAGCLSGPVHNRRFKTSLCPMMRHGRCMREAGDCKYAHSLSELRGTPELWKTELCVFWQRGLCKAGSLCRHAHGDSDRRKRDFGDPVAVGPLSVSHSPSHSQKEMEKEKGGVGEEDVSTLCSFSTSAAKSGGLAVSSLSSSYSDETRGGSLRRSEERGRRGGRVSVALEREGEREWEAKAGDEGNCSWRRGLRGSVEDQSNTKDRQTERKTEAAGAEGETEIVKRTAHVVWFKTKTGGVRPVPLSALCKDQKW</sequence>
<dbReference type="SMART" id="SM00356">
    <property type="entry name" value="ZnF_C3H1"/>
    <property type="match status" value="3"/>
</dbReference>
<organism evidence="7">
    <name type="scientific">Chromera velia CCMP2878</name>
    <dbReference type="NCBI Taxonomy" id="1169474"/>
    <lineage>
        <taxon>Eukaryota</taxon>
        <taxon>Sar</taxon>
        <taxon>Alveolata</taxon>
        <taxon>Colpodellida</taxon>
        <taxon>Chromeraceae</taxon>
        <taxon>Chromera</taxon>
    </lineage>
</organism>
<evidence type="ECO:0000259" key="6">
    <source>
        <dbReference type="PROSITE" id="PS50103"/>
    </source>
</evidence>
<dbReference type="InterPro" id="IPR000571">
    <property type="entry name" value="Znf_CCCH"/>
</dbReference>
<reference evidence="7" key="1">
    <citation type="submission" date="2014-11" db="EMBL/GenBank/DDBJ databases">
        <authorList>
            <person name="Otto D Thomas"/>
            <person name="Naeem Raeece"/>
        </authorList>
    </citation>
    <scope>NUCLEOTIDE SEQUENCE</scope>
</reference>
<dbReference type="Gene3D" id="4.10.1000.10">
    <property type="entry name" value="Zinc finger, CCCH-type"/>
    <property type="match status" value="1"/>
</dbReference>
<keyword evidence="1 4" id="KW-0479">Metal-binding</keyword>
<feature type="compositionally biased region" description="Basic and acidic residues" evidence="5">
    <location>
        <begin position="426"/>
        <end position="437"/>
    </location>
</feature>
<feature type="zinc finger region" description="C3H1-type" evidence="4">
    <location>
        <begin position="338"/>
        <end position="366"/>
    </location>
</feature>
<feature type="compositionally biased region" description="Polar residues" evidence="5">
    <location>
        <begin position="23"/>
        <end position="43"/>
    </location>
</feature>
<dbReference type="Pfam" id="PF00642">
    <property type="entry name" value="zf-CCCH"/>
    <property type="match status" value="2"/>
</dbReference>
<dbReference type="EMBL" id="CDMZ01005734">
    <property type="protein sequence ID" value="CEM53875.1"/>
    <property type="molecule type" value="Genomic_DNA"/>
</dbReference>
<feature type="region of interest" description="Disordered" evidence="5">
    <location>
        <begin position="77"/>
        <end position="97"/>
    </location>
</feature>
<accession>A0A0G4I9P1</accession>
<feature type="compositionally biased region" description="Basic and acidic residues" evidence="5">
    <location>
        <begin position="469"/>
        <end position="484"/>
    </location>
</feature>
<feature type="domain" description="C3H1-type" evidence="6">
    <location>
        <begin position="295"/>
        <end position="322"/>
    </location>
</feature>
<feature type="compositionally biased region" description="Acidic residues" evidence="5">
    <location>
        <begin position="238"/>
        <end position="248"/>
    </location>
</feature>
<dbReference type="VEuPathDB" id="CryptoDB:Cvel_12321"/>
<gene>
    <name evidence="7" type="ORF">Cvel_12321</name>
</gene>
<proteinExistence type="predicted"/>
<keyword evidence="3 4" id="KW-0862">Zinc</keyword>
<feature type="region of interest" description="Disordered" evidence="5">
    <location>
        <begin position="157"/>
        <end position="253"/>
    </location>
</feature>
<feature type="compositionally biased region" description="Basic and acidic residues" evidence="5">
    <location>
        <begin position="525"/>
        <end position="537"/>
    </location>
</feature>
<evidence type="ECO:0000256" key="4">
    <source>
        <dbReference type="PROSITE-ProRule" id="PRU00723"/>
    </source>
</evidence>
<feature type="zinc finger region" description="C3H1-type" evidence="4">
    <location>
        <begin position="295"/>
        <end position="322"/>
    </location>
</feature>
<dbReference type="PROSITE" id="PS50103">
    <property type="entry name" value="ZF_C3H1"/>
    <property type="match status" value="3"/>
</dbReference>
<feature type="compositionally biased region" description="Low complexity" evidence="5">
    <location>
        <begin position="1"/>
        <end position="19"/>
    </location>
</feature>